<accession>Q6MPD8</accession>
<dbReference type="Pfam" id="PF00011">
    <property type="entry name" value="HSP20"/>
    <property type="match status" value="1"/>
</dbReference>
<evidence type="ECO:0000313" key="5">
    <source>
        <dbReference type="Proteomes" id="UP000008080"/>
    </source>
</evidence>
<dbReference type="EMBL" id="BX842648">
    <property type="protein sequence ID" value="CAE78860.1"/>
    <property type="molecule type" value="Genomic_DNA"/>
</dbReference>
<dbReference type="Gene3D" id="2.60.40.790">
    <property type="match status" value="1"/>
</dbReference>
<evidence type="ECO:0000313" key="4">
    <source>
        <dbReference type="EMBL" id="CAE78860.1"/>
    </source>
</evidence>
<dbReference type="Proteomes" id="UP000008080">
    <property type="component" value="Chromosome"/>
</dbReference>
<keyword evidence="4" id="KW-0346">Stress response</keyword>
<evidence type="ECO:0000259" key="3">
    <source>
        <dbReference type="PROSITE" id="PS01031"/>
    </source>
</evidence>
<gene>
    <name evidence="4" type="primary">hspC</name>
    <name evidence="4" type="ordered locus">Bd0917</name>
</gene>
<evidence type="ECO:0000256" key="1">
    <source>
        <dbReference type="PROSITE-ProRule" id="PRU00285"/>
    </source>
</evidence>
<comment type="similarity">
    <text evidence="1 2">Belongs to the small heat shock protein (HSP20) family.</text>
</comment>
<evidence type="ECO:0000256" key="2">
    <source>
        <dbReference type="RuleBase" id="RU003616"/>
    </source>
</evidence>
<reference evidence="4 5" key="1">
    <citation type="journal article" date="2004" name="Science">
        <title>A predator unmasked: life cycle of Bdellovibrio bacteriovorus from a genomic perspective.</title>
        <authorList>
            <person name="Rendulic S."/>
            <person name="Jagtap P."/>
            <person name="Rosinus A."/>
            <person name="Eppinger M."/>
            <person name="Baar C."/>
            <person name="Lanz C."/>
            <person name="Keller H."/>
            <person name="Lambert C."/>
            <person name="Evans K.J."/>
            <person name="Goesmann A."/>
            <person name="Meyer F."/>
            <person name="Sockett R.E."/>
            <person name="Schuster S.C."/>
        </authorList>
    </citation>
    <scope>NUCLEOTIDE SEQUENCE [LARGE SCALE GENOMIC DNA]</scope>
    <source>
        <strain evidence="5">ATCC 15356 / DSM 50701 / NCIMB 9529 / HD100</strain>
    </source>
</reference>
<protein>
    <submittedName>
        <fullName evidence="4">Small heat shock protein</fullName>
    </submittedName>
</protein>
<dbReference type="CDD" id="cd06464">
    <property type="entry name" value="ACD_sHsps-like"/>
    <property type="match status" value="1"/>
</dbReference>
<proteinExistence type="inferred from homology"/>
<feature type="domain" description="SHSP" evidence="3">
    <location>
        <begin position="43"/>
        <end position="153"/>
    </location>
</feature>
<sequence>MANLPNPWRERSLANPFREFGRHQERIDRLLNELMELRSGTLGEDMSLMPSSELVEEEKNYLLKVDLPGIKKEDVKVEVEGDRLTIRAERRSEKEEKSKKRYFSEISYGSCMRSFALPQSIDEKKVDAKFENGVLSVTIPKTTESKSKQISVH</sequence>
<dbReference type="STRING" id="264462.Bd0917"/>
<organism evidence="4 5">
    <name type="scientific">Bdellovibrio bacteriovorus (strain ATCC 15356 / DSM 50701 / NCIMB 9529 / HD100)</name>
    <dbReference type="NCBI Taxonomy" id="264462"/>
    <lineage>
        <taxon>Bacteria</taxon>
        <taxon>Pseudomonadati</taxon>
        <taxon>Bdellovibrionota</taxon>
        <taxon>Bdellovibrionia</taxon>
        <taxon>Bdellovibrionales</taxon>
        <taxon>Pseudobdellovibrionaceae</taxon>
        <taxon>Bdellovibrio</taxon>
    </lineage>
</organism>
<name>Q6MPD8_BDEBA</name>
<dbReference type="GeneID" id="93011991"/>
<dbReference type="RefSeq" id="WP_011163462.1">
    <property type="nucleotide sequence ID" value="NC_005363.1"/>
</dbReference>
<keyword evidence="5" id="KW-1185">Reference proteome</keyword>
<dbReference type="PROSITE" id="PS01031">
    <property type="entry name" value="SHSP"/>
    <property type="match status" value="1"/>
</dbReference>
<dbReference type="HOGENOM" id="CLU_046737_9_0_7"/>
<dbReference type="InterPro" id="IPR008978">
    <property type="entry name" value="HSP20-like_chaperone"/>
</dbReference>
<dbReference type="PANTHER" id="PTHR11527">
    <property type="entry name" value="HEAT-SHOCK PROTEIN 20 FAMILY MEMBER"/>
    <property type="match status" value="1"/>
</dbReference>
<dbReference type="AlphaFoldDB" id="Q6MPD8"/>
<dbReference type="SUPFAM" id="SSF49764">
    <property type="entry name" value="HSP20-like chaperones"/>
    <property type="match status" value="1"/>
</dbReference>
<dbReference type="InterPro" id="IPR031107">
    <property type="entry name" value="Small_HSP"/>
</dbReference>
<dbReference type="KEGG" id="bba:Bd0917"/>
<dbReference type="InterPro" id="IPR002068">
    <property type="entry name" value="A-crystallin/Hsp20_dom"/>
</dbReference>
<dbReference type="eggNOG" id="COG0071">
    <property type="taxonomic scope" value="Bacteria"/>
</dbReference>